<dbReference type="InterPro" id="IPR036759">
    <property type="entry name" value="TPK_catalytic_sf"/>
</dbReference>
<dbReference type="EMBL" id="JASNVU010000003">
    <property type="protein sequence ID" value="MDK4334482.1"/>
    <property type="molecule type" value="Genomic_DNA"/>
</dbReference>
<dbReference type="InterPro" id="IPR047795">
    <property type="entry name" value="Put_SteA-like"/>
</dbReference>
<keyword evidence="4" id="KW-0067">ATP-binding</keyword>
<name>A0AAP4BY40_9CORY</name>
<reference evidence="7" key="1">
    <citation type="submission" date="2023-05" db="EMBL/GenBank/DDBJ databases">
        <title>Metabolic capabilities are highly conserved among human nasal-associated Corynebacterium species in pangenomic analyses.</title>
        <authorList>
            <person name="Tran T.H."/>
            <person name="Roberts A.Q."/>
            <person name="Escapa I.F."/>
            <person name="Gao W."/>
            <person name="Conlan S."/>
            <person name="Kong H."/>
            <person name="Segre J.A."/>
            <person name="Kelly M.S."/>
            <person name="Lemon K.P."/>
        </authorList>
    </citation>
    <scope>NUCLEOTIDE SEQUENCE</scope>
    <source>
        <strain evidence="7">KPL2618</strain>
    </source>
</reference>
<accession>A0AAP4BY40</accession>
<proteinExistence type="predicted"/>
<dbReference type="Pfam" id="PF12555">
    <property type="entry name" value="SteA-like_C"/>
    <property type="match status" value="1"/>
</dbReference>
<keyword evidence="2" id="KW-0547">Nucleotide-binding</keyword>
<keyword evidence="1" id="KW-0808">Transferase</keyword>
<dbReference type="NCBIfam" id="NF040608">
    <property type="entry name" value="division_SteA"/>
    <property type="match status" value="1"/>
</dbReference>
<sequence>MGRMALFSRTPEHPGESAALRDCTPGAKGLKKFSAGDIAVIDAANISRPEAQTLVDLQPSAVVNVARFSTGSIPNCGPHMLLDADIDLLEGLGEEFISEFKDGKKAHIGEDGKVYVGDKVIGTGQKISRERADKNFKAAQSALIDHMESYFARSIDFINSEGPLLIDGLGVPASGAEIAGRKVIVLSPTEDHRALLKDLRNFIREYEPLLVAVEEAADSLLEQGYKPDFVIGDPAKVSDEALRCGARIVVPADPEGSVEGLDRIQELGIGAMTFPAASESATDLALLFADYHGAGLIVQAGGGFDLDDVFANRVAPSAVLSRLKAGTKAVDAEAVINLYSVPSSHLGWLWALLSILVAIAAIILIVGFGGSQDFLSNLSQTWSSLF</sequence>
<feature type="transmembrane region" description="Helical" evidence="5">
    <location>
        <begin position="347"/>
        <end position="368"/>
    </location>
</feature>
<protein>
    <submittedName>
        <fullName evidence="7">Cytokinetic ring protein SteA</fullName>
    </submittedName>
</protein>
<comment type="caution">
    <text evidence="7">The sequence shown here is derived from an EMBL/GenBank/DDBJ whole genome shotgun (WGS) entry which is preliminary data.</text>
</comment>
<evidence type="ECO:0000313" key="8">
    <source>
        <dbReference type="Proteomes" id="UP001230317"/>
    </source>
</evidence>
<dbReference type="GO" id="GO:0009229">
    <property type="term" value="P:thiamine diphosphate biosynthetic process"/>
    <property type="evidence" value="ECO:0007669"/>
    <property type="project" value="InterPro"/>
</dbReference>
<dbReference type="Proteomes" id="UP001230317">
    <property type="component" value="Unassembled WGS sequence"/>
</dbReference>
<evidence type="ECO:0000259" key="6">
    <source>
        <dbReference type="Pfam" id="PF12555"/>
    </source>
</evidence>
<keyword evidence="5" id="KW-0812">Transmembrane</keyword>
<dbReference type="RefSeq" id="WP_284641769.1">
    <property type="nucleotide sequence ID" value="NZ_JASNVU010000003.1"/>
</dbReference>
<keyword evidence="5" id="KW-0472">Membrane</keyword>
<dbReference type="GO" id="GO:0016301">
    <property type="term" value="F:kinase activity"/>
    <property type="evidence" value="ECO:0007669"/>
    <property type="project" value="UniProtKB-KW"/>
</dbReference>
<dbReference type="GO" id="GO:0005524">
    <property type="term" value="F:ATP binding"/>
    <property type="evidence" value="ECO:0007669"/>
    <property type="project" value="UniProtKB-KW"/>
</dbReference>
<evidence type="ECO:0000256" key="2">
    <source>
        <dbReference type="ARBA" id="ARBA00022741"/>
    </source>
</evidence>
<evidence type="ECO:0000256" key="3">
    <source>
        <dbReference type="ARBA" id="ARBA00022777"/>
    </source>
</evidence>
<feature type="domain" description="SteA-like C-terminal" evidence="6">
    <location>
        <begin position="334"/>
        <end position="386"/>
    </location>
</feature>
<gene>
    <name evidence="7" type="primary">steA</name>
    <name evidence="7" type="ORF">QPX58_03480</name>
</gene>
<dbReference type="GO" id="GO:0004788">
    <property type="term" value="F:thiamine diphosphokinase activity"/>
    <property type="evidence" value="ECO:0007669"/>
    <property type="project" value="InterPro"/>
</dbReference>
<evidence type="ECO:0000256" key="5">
    <source>
        <dbReference type="SAM" id="Phobius"/>
    </source>
</evidence>
<evidence type="ECO:0000256" key="1">
    <source>
        <dbReference type="ARBA" id="ARBA00022679"/>
    </source>
</evidence>
<keyword evidence="5" id="KW-1133">Transmembrane helix</keyword>
<evidence type="ECO:0000256" key="4">
    <source>
        <dbReference type="ARBA" id="ARBA00022840"/>
    </source>
</evidence>
<dbReference type="SUPFAM" id="SSF63999">
    <property type="entry name" value="Thiamin pyrophosphokinase, catalytic domain"/>
    <property type="match status" value="1"/>
</dbReference>
<dbReference type="AlphaFoldDB" id="A0AAP4BY40"/>
<keyword evidence="3" id="KW-0418">Kinase</keyword>
<organism evidence="7 8">
    <name type="scientific">Corynebacterium accolens</name>
    <dbReference type="NCBI Taxonomy" id="38284"/>
    <lineage>
        <taxon>Bacteria</taxon>
        <taxon>Bacillati</taxon>
        <taxon>Actinomycetota</taxon>
        <taxon>Actinomycetes</taxon>
        <taxon>Mycobacteriales</taxon>
        <taxon>Corynebacteriaceae</taxon>
        <taxon>Corynebacterium</taxon>
    </lineage>
</organism>
<dbReference type="InterPro" id="IPR022215">
    <property type="entry name" value="SteA-like_C"/>
</dbReference>
<evidence type="ECO:0000313" key="7">
    <source>
        <dbReference type="EMBL" id="MDK4334482.1"/>
    </source>
</evidence>